<dbReference type="HOGENOM" id="CLU_037300_1_0_5"/>
<organism evidence="7 8">
    <name type="scientific">Hyphomicrobium denitrificans 1NES1</name>
    <dbReference type="NCBI Taxonomy" id="670307"/>
    <lineage>
        <taxon>Bacteria</taxon>
        <taxon>Pseudomonadati</taxon>
        <taxon>Pseudomonadota</taxon>
        <taxon>Alphaproteobacteria</taxon>
        <taxon>Hyphomicrobiales</taxon>
        <taxon>Hyphomicrobiaceae</taxon>
        <taxon>Hyphomicrobium</taxon>
    </lineage>
</organism>
<sequence length="474" mass="52135">MDTTRHNKIGFTRLAQPKVAGLMRTLGVLMVLGLPIASGYFEPAAADMLNAAPVTEVAHQPSLLGESQESKAVADVDQTYDLDIGDRVKVSIYGREDLSAIYSVNEMGQVRIPTLGGFEAAGHSPLSLEEQIGTAVEKVMQRKTDVTVEVSDRRPIFVSGLVAKPGSYPFMRDMTVIQALALAGGVINSASAQLPTEALRETAKLRMSDVEYKRLVARQARLLADLENKSEIDVPKVLIDLAGPVEATRLIADEQRYYNSQRDSLQTQMSSLQDSIQQAKLETESYINEQSALHDQLTARQNMLASIKNLATKGLTTQQRLTDSEILVALVQRDQRQTSANIARSRQNLGRLERELAVLTLERRQTIEKDLQGIDDQLANLETNINQSVKIIHQVGGLPKDLVSKDGTLQYNYKILRKNDVGGLTPLTATDSSTLLPGDVVQVTIEKTNIDNFGIDKDPQVTTISDRLTSIFKQ</sequence>
<evidence type="ECO:0000256" key="1">
    <source>
        <dbReference type="ARBA" id="ARBA00022729"/>
    </source>
</evidence>
<dbReference type="GO" id="GO:0015159">
    <property type="term" value="F:polysaccharide transmembrane transporter activity"/>
    <property type="evidence" value="ECO:0007669"/>
    <property type="project" value="InterPro"/>
</dbReference>
<feature type="domain" description="Polysaccharide export protein N-terminal" evidence="4">
    <location>
        <begin position="76"/>
        <end position="150"/>
    </location>
</feature>
<keyword evidence="1" id="KW-0732">Signal</keyword>
<dbReference type="PANTHER" id="PTHR33619">
    <property type="entry name" value="POLYSACCHARIDE EXPORT PROTEIN GFCE-RELATED"/>
    <property type="match status" value="1"/>
</dbReference>
<evidence type="ECO:0000256" key="3">
    <source>
        <dbReference type="SAM" id="Phobius"/>
    </source>
</evidence>
<keyword evidence="8" id="KW-1185">Reference proteome</keyword>
<keyword evidence="3" id="KW-0812">Transmembrane</keyword>
<dbReference type="Gene3D" id="3.10.560.10">
    <property type="entry name" value="Outer membrane lipoprotein wza domain like"/>
    <property type="match status" value="1"/>
</dbReference>
<dbReference type="EMBL" id="CP005587">
    <property type="protein sequence ID" value="AGK57597.1"/>
    <property type="molecule type" value="Genomic_DNA"/>
</dbReference>
<keyword evidence="2" id="KW-0175">Coiled coil</keyword>
<dbReference type="RefSeq" id="WP_015597632.1">
    <property type="nucleotide sequence ID" value="NC_021172.1"/>
</dbReference>
<keyword evidence="3" id="KW-1133">Transmembrane helix</keyword>
<name>N0B5U4_9HYPH</name>
<dbReference type="Gene3D" id="3.30.1950.10">
    <property type="entry name" value="wza like domain"/>
    <property type="match status" value="1"/>
</dbReference>
<dbReference type="InterPro" id="IPR058781">
    <property type="entry name" value="HH_AprE-like"/>
</dbReference>
<protein>
    <submittedName>
        <fullName evidence="7">Polysaccharide export protein</fullName>
    </submittedName>
</protein>
<dbReference type="InterPro" id="IPR049712">
    <property type="entry name" value="Poly_export"/>
</dbReference>
<feature type="coiled-coil region" evidence="2">
    <location>
        <begin position="335"/>
        <end position="384"/>
    </location>
</feature>
<evidence type="ECO:0000313" key="7">
    <source>
        <dbReference type="EMBL" id="AGK57597.1"/>
    </source>
</evidence>
<dbReference type="Pfam" id="PF10531">
    <property type="entry name" value="SLBB"/>
    <property type="match status" value="1"/>
</dbReference>
<evidence type="ECO:0000259" key="4">
    <source>
        <dbReference type="Pfam" id="PF02563"/>
    </source>
</evidence>
<dbReference type="KEGG" id="hdt:HYPDE_29613"/>
<proteinExistence type="predicted"/>
<evidence type="ECO:0000259" key="6">
    <source>
        <dbReference type="Pfam" id="PF25994"/>
    </source>
</evidence>
<reference evidence="7 8" key="1">
    <citation type="journal article" date="2013" name="Genome Announc.">
        <title>Genome sequences for three denitrifying bacterial strains isolated from a uranium- and nitrate-contaminated subsurface environment.</title>
        <authorList>
            <person name="Venkatramanan R."/>
            <person name="Prakash O."/>
            <person name="Woyke T."/>
            <person name="Chain P."/>
            <person name="Goodwin L.A."/>
            <person name="Watson D."/>
            <person name="Brooks S."/>
            <person name="Kostka J.E."/>
            <person name="Green S.J."/>
        </authorList>
    </citation>
    <scope>NUCLEOTIDE SEQUENCE [LARGE SCALE GENOMIC DNA]</scope>
    <source>
        <strain evidence="7 8">1NES1</strain>
    </source>
</reference>
<evidence type="ECO:0000313" key="8">
    <source>
        <dbReference type="Proteomes" id="UP000005952"/>
    </source>
</evidence>
<dbReference type="Pfam" id="PF25994">
    <property type="entry name" value="HH_AprE"/>
    <property type="match status" value="1"/>
</dbReference>
<gene>
    <name evidence="7" type="ORF">HYPDE_29613</name>
</gene>
<feature type="coiled-coil region" evidence="2">
    <location>
        <begin position="262"/>
        <end position="289"/>
    </location>
</feature>
<dbReference type="PANTHER" id="PTHR33619:SF3">
    <property type="entry name" value="POLYSACCHARIDE EXPORT PROTEIN GFCE-RELATED"/>
    <property type="match status" value="1"/>
</dbReference>
<keyword evidence="3" id="KW-0472">Membrane</keyword>
<dbReference type="InterPro" id="IPR019554">
    <property type="entry name" value="Soluble_ligand-bd"/>
</dbReference>
<dbReference type="AlphaFoldDB" id="N0B5U4"/>
<feature type="domain" description="Soluble ligand binding" evidence="5">
    <location>
        <begin position="156"/>
        <end position="191"/>
    </location>
</feature>
<feature type="domain" description="AprE-like long alpha-helical hairpin" evidence="6">
    <location>
        <begin position="203"/>
        <end position="388"/>
    </location>
</feature>
<dbReference type="InterPro" id="IPR003715">
    <property type="entry name" value="Poly_export_N"/>
</dbReference>
<evidence type="ECO:0000259" key="5">
    <source>
        <dbReference type="Pfam" id="PF10531"/>
    </source>
</evidence>
<dbReference type="eggNOG" id="COG1596">
    <property type="taxonomic scope" value="Bacteria"/>
</dbReference>
<evidence type="ECO:0000256" key="2">
    <source>
        <dbReference type="SAM" id="Coils"/>
    </source>
</evidence>
<dbReference type="STRING" id="670307.HYPDE_29613"/>
<dbReference type="Pfam" id="PF02563">
    <property type="entry name" value="Poly_export"/>
    <property type="match status" value="1"/>
</dbReference>
<feature type="transmembrane region" description="Helical" evidence="3">
    <location>
        <begin position="21"/>
        <end position="41"/>
    </location>
</feature>
<dbReference type="Proteomes" id="UP000005952">
    <property type="component" value="Chromosome"/>
</dbReference>
<accession>N0B5U4</accession>